<proteinExistence type="predicted"/>
<sequence>MKLGVPFTVSRNGVEETMHWLPLWELAFARQGKYFREWYPDAASFMDLIEQIQGFRTGDTDPRNPIMGFVGRAWRAGLITQAEMLGLCLRENAIMGRD</sequence>
<gene>
    <name evidence="1" type="ORF">A3J50_01515</name>
</gene>
<dbReference type="EMBL" id="MHCX01000021">
    <property type="protein sequence ID" value="OGY29558.1"/>
    <property type="molecule type" value="Genomic_DNA"/>
</dbReference>
<protein>
    <submittedName>
        <fullName evidence="1">Uncharacterized protein</fullName>
    </submittedName>
</protein>
<evidence type="ECO:0000313" key="2">
    <source>
        <dbReference type="Proteomes" id="UP000177821"/>
    </source>
</evidence>
<name>A0A1G1WP86_9BACT</name>
<organism evidence="1 2">
    <name type="scientific">Candidatus Woykebacteria bacterium RIFCSPHIGHO2_02_FULL_43_16b</name>
    <dbReference type="NCBI Taxonomy" id="1802601"/>
    <lineage>
        <taxon>Bacteria</taxon>
        <taxon>Candidatus Woykeibacteriota</taxon>
    </lineage>
</organism>
<accession>A0A1G1WP86</accession>
<dbReference type="AlphaFoldDB" id="A0A1G1WP86"/>
<reference evidence="1 2" key="1">
    <citation type="journal article" date="2016" name="Nat. Commun.">
        <title>Thousands of microbial genomes shed light on interconnected biogeochemical processes in an aquifer system.</title>
        <authorList>
            <person name="Anantharaman K."/>
            <person name="Brown C.T."/>
            <person name="Hug L.A."/>
            <person name="Sharon I."/>
            <person name="Castelle C.J."/>
            <person name="Probst A.J."/>
            <person name="Thomas B.C."/>
            <person name="Singh A."/>
            <person name="Wilkins M.J."/>
            <person name="Karaoz U."/>
            <person name="Brodie E.L."/>
            <person name="Williams K.H."/>
            <person name="Hubbard S.S."/>
            <person name="Banfield J.F."/>
        </authorList>
    </citation>
    <scope>NUCLEOTIDE SEQUENCE [LARGE SCALE GENOMIC DNA]</scope>
</reference>
<comment type="caution">
    <text evidence="1">The sequence shown here is derived from an EMBL/GenBank/DDBJ whole genome shotgun (WGS) entry which is preliminary data.</text>
</comment>
<evidence type="ECO:0000313" key="1">
    <source>
        <dbReference type="EMBL" id="OGY29558.1"/>
    </source>
</evidence>
<dbReference type="Proteomes" id="UP000177821">
    <property type="component" value="Unassembled WGS sequence"/>
</dbReference>